<dbReference type="InterPro" id="IPR020617">
    <property type="entry name" value="Thiolase_C"/>
</dbReference>
<dbReference type="PIRSF" id="PIRSF000429">
    <property type="entry name" value="Ac-CoA_Ac_transf"/>
    <property type="match status" value="1"/>
</dbReference>
<feature type="domain" description="Thiolase C-terminal" evidence="7">
    <location>
        <begin position="271"/>
        <end position="393"/>
    </location>
</feature>
<evidence type="ECO:0000259" key="7">
    <source>
        <dbReference type="Pfam" id="PF02803"/>
    </source>
</evidence>
<dbReference type="GO" id="GO:0003988">
    <property type="term" value="F:acetyl-CoA C-acyltransferase activity"/>
    <property type="evidence" value="ECO:0007669"/>
    <property type="project" value="UniProtKB-ARBA"/>
</dbReference>
<dbReference type="InterPro" id="IPR020615">
    <property type="entry name" value="Thiolase_acyl_enz_int_AS"/>
</dbReference>
<evidence type="ECO:0000256" key="2">
    <source>
        <dbReference type="ARBA" id="ARBA00022679"/>
    </source>
</evidence>
<gene>
    <name evidence="8" type="primary">phaA</name>
</gene>
<dbReference type="Pfam" id="PF02803">
    <property type="entry name" value="Thiolase_C"/>
    <property type="match status" value="1"/>
</dbReference>
<dbReference type="InterPro" id="IPR016039">
    <property type="entry name" value="Thiolase-like"/>
</dbReference>
<feature type="domain" description="Thiolase N-terminal" evidence="6">
    <location>
        <begin position="5"/>
        <end position="263"/>
    </location>
</feature>
<dbReference type="InterPro" id="IPR020616">
    <property type="entry name" value="Thiolase_N"/>
</dbReference>
<proteinExistence type="inferred from homology"/>
<dbReference type="EMBL" id="KT944258">
    <property type="protein sequence ID" value="ALV86352.1"/>
    <property type="molecule type" value="Genomic_DNA"/>
</dbReference>
<protein>
    <submittedName>
        <fullName evidence="8">Acetyl-CoA acetyltransferase</fullName>
    </submittedName>
</protein>
<name>A0A0U3TXI3_9BACT</name>
<reference evidence="8" key="1">
    <citation type="submission" date="2015-10" db="EMBL/GenBank/DDBJ databases">
        <title>Biosynthesis of SCL-MCL polyhydroxyalkanoates by metagenomic clones in Pseudomonas putida.</title>
        <authorList>
            <person name="Cheng J."/>
            <person name="Charles T.C."/>
        </authorList>
    </citation>
    <scope>NUCLEOTIDE SEQUENCE</scope>
</reference>
<organism evidence="8">
    <name type="scientific">uncultured bacterium 6</name>
    <dbReference type="NCBI Taxonomy" id="1748280"/>
    <lineage>
        <taxon>Bacteria</taxon>
        <taxon>environmental samples</taxon>
    </lineage>
</organism>
<dbReference type="FunFam" id="3.40.47.10:FF:000010">
    <property type="entry name" value="Acetyl-CoA acetyltransferase (Thiolase)"/>
    <property type="match status" value="1"/>
</dbReference>
<evidence type="ECO:0000256" key="4">
    <source>
        <dbReference type="PIRSR" id="PIRSR000429-1"/>
    </source>
</evidence>
<dbReference type="PANTHER" id="PTHR18919:SF107">
    <property type="entry name" value="ACETYL-COA ACETYLTRANSFERASE, CYTOSOLIC"/>
    <property type="match status" value="1"/>
</dbReference>
<feature type="active site" description="Proton acceptor" evidence="4">
    <location>
        <position position="350"/>
    </location>
</feature>
<keyword evidence="2 5" id="KW-0808">Transferase</keyword>
<dbReference type="AlphaFoldDB" id="A0A0U3TXI3"/>
<evidence type="ECO:0000256" key="5">
    <source>
        <dbReference type="RuleBase" id="RU003557"/>
    </source>
</evidence>
<dbReference type="InterPro" id="IPR002155">
    <property type="entry name" value="Thiolase"/>
</dbReference>
<dbReference type="CDD" id="cd00751">
    <property type="entry name" value="thiolase"/>
    <property type="match status" value="1"/>
</dbReference>
<dbReference type="PROSITE" id="PS00098">
    <property type="entry name" value="THIOLASE_1"/>
    <property type="match status" value="1"/>
</dbReference>
<accession>A0A0U3TXI3</accession>
<comment type="similarity">
    <text evidence="1 5">Belongs to the thiolase-like superfamily. Thiolase family.</text>
</comment>
<dbReference type="InterPro" id="IPR020610">
    <property type="entry name" value="Thiolase_AS"/>
</dbReference>
<dbReference type="PANTHER" id="PTHR18919">
    <property type="entry name" value="ACETYL-COA C-ACYLTRANSFERASE"/>
    <property type="match status" value="1"/>
</dbReference>
<evidence type="ECO:0000256" key="1">
    <source>
        <dbReference type="ARBA" id="ARBA00010982"/>
    </source>
</evidence>
<sequence length="393" mass="40440">MSTDIVIVAATRTAVGKFGGTLAKTPAPELGAAVIVELLKRAKLSGEQIGEVILGQVLTAGAGQNPARQSLIKAGLPKAVAAMTINKVCGSGLKAVMLAAQAIRDGDSEIIIAGGQESMSLAPHVLPGSRDGVRMGDWKLVDTMIVDGLWDVYNQYHMGITAENVAKQYGISREAQDALALASQQKAAAAQDGGRFKDEIVPFGIAQKKGDPIVFAADEFINRKSSADVLAALRPAFDKAGSVTAGNASGLNDGAAGVVVMSAKKADQLGLTPLARIASYASAGVDPATMGMGPVPASRRALERAGWKAADLDVLEINEAFAAQACAVHQEMGWDTSKVNVNGGAIAIGHPIGASGCRILVTLLHEMQRRNAKKGIASLCIGGGMGVALTVER</sequence>
<dbReference type="Gene3D" id="3.40.47.10">
    <property type="match status" value="2"/>
</dbReference>
<evidence type="ECO:0000259" key="6">
    <source>
        <dbReference type="Pfam" id="PF00108"/>
    </source>
</evidence>
<evidence type="ECO:0000256" key="3">
    <source>
        <dbReference type="ARBA" id="ARBA00023315"/>
    </source>
</evidence>
<feature type="active site" description="Acyl-thioester intermediate" evidence="4">
    <location>
        <position position="89"/>
    </location>
</feature>
<dbReference type="SUPFAM" id="SSF53901">
    <property type="entry name" value="Thiolase-like"/>
    <property type="match status" value="2"/>
</dbReference>
<dbReference type="PROSITE" id="PS00099">
    <property type="entry name" value="THIOLASE_3"/>
    <property type="match status" value="1"/>
</dbReference>
<dbReference type="NCBIfam" id="TIGR01930">
    <property type="entry name" value="AcCoA-C-Actrans"/>
    <property type="match status" value="1"/>
</dbReference>
<feature type="active site" description="Proton acceptor" evidence="4">
    <location>
        <position position="380"/>
    </location>
</feature>
<keyword evidence="3 5" id="KW-0012">Acyltransferase</keyword>
<dbReference type="Pfam" id="PF00108">
    <property type="entry name" value="Thiolase_N"/>
    <property type="match status" value="1"/>
</dbReference>
<dbReference type="InterPro" id="IPR020613">
    <property type="entry name" value="Thiolase_CS"/>
</dbReference>
<dbReference type="PROSITE" id="PS00737">
    <property type="entry name" value="THIOLASE_2"/>
    <property type="match status" value="1"/>
</dbReference>
<evidence type="ECO:0000313" key="8">
    <source>
        <dbReference type="EMBL" id="ALV86352.1"/>
    </source>
</evidence>